<evidence type="ECO:0000313" key="2">
    <source>
        <dbReference type="EMBL" id="EYB87894.1"/>
    </source>
</evidence>
<reference evidence="3" key="1">
    <citation type="journal article" date="2015" name="Nat. Genet.">
        <title>The genome and transcriptome of the zoonotic hookworm Ancylostoma ceylanicum identify infection-specific gene families.</title>
        <authorList>
            <person name="Schwarz E.M."/>
            <person name="Hu Y."/>
            <person name="Antoshechkin I."/>
            <person name="Miller M.M."/>
            <person name="Sternberg P.W."/>
            <person name="Aroian R.V."/>
        </authorList>
    </citation>
    <scope>NUCLEOTIDE SEQUENCE</scope>
    <source>
        <strain evidence="3">HY135</strain>
    </source>
</reference>
<dbReference type="InterPro" id="IPR016187">
    <property type="entry name" value="CTDL_fold"/>
</dbReference>
<dbReference type="OrthoDB" id="5787264at2759"/>
<evidence type="ECO:0000259" key="1">
    <source>
        <dbReference type="PROSITE" id="PS50041"/>
    </source>
</evidence>
<organism evidence="2 3">
    <name type="scientific">Ancylostoma ceylanicum</name>
    <dbReference type="NCBI Taxonomy" id="53326"/>
    <lineage>
        <taxon>Eukaryota</taxon>
        <taxon>Metazoa</taxon>
        <taxon>Ecdysozoa</taxon>
        <taxon>Nematoda</taxon>
        <taxon>Chromadorea</taxon>
        <taxon>Rhabditida</taxon>
        <taxon>Rhabditina</taxon>
        <taxon>Rhabditomorpha</taxon>
        <taxon>Strongyloidea</taxon>
        <taxon>Ancylostomatidae</taxon>
        <taxon>Ancylostomatinae</taxon>
        <taxon>Ancylostoma</taxon>
    </lineage>
</organism>
<comment type="caution">
    <text evidence="2">The sequence shown here is derived from an EMBL/GenBank/DDBJ whole genome shotgun (WGS) entry which is preliminary data.</text>
</comment>
<dbReference type="SUPFAM" id="SSF56436">
    <property type="entry name" value="C-type lectin-like"/>
    <property type="match status" value="1"/>
</dbReference>
<dbReference type="AlphaFoldDB" id="A0A016SC71"/>
<dbReference type="PANTHER" id="PTHR31024:SF3">
    <property type="entry name" value="C-TYPE LECTIN-RELATED"/>
    <property type="match status" value="1"/>
</dbReference>
<accession>A0A016SC71</accession>
<proteinExistence type="predicted"/>
<dbReference type="InterPro" id="IPR016186">
    <property type="entry name" value="C-type_lectin-like/link_sf"/>
</dbReference>
<dbReference type="Gene3D" id="3.10.100.10">
    <property type="entry name" value="Mannose-Binding Protein A, subunit A"/>
    <property type="match status" value="1"/>
</dbReference>
<dbReference type="GO" id="GO:0045087">
    <property type="term" value="P:innate immune response"/>
    <property type="evidence" value="ECO:0007669"/>
    <property type="project" value="TreeGrafter"/>
</dbReference>
<dbReference type="Proteomes" id="UP000024635">
    <property type="component" value="Unassembled WGS sequence"/>
</dbReference>
<protein>
    <recommendedName>
        <fullName evidence="1">C-type lectin domain-containing protein</fullName>
    </recommendedName>
</protein>
<dbReference type="EMBL" id="JARK01001591">
    <property type="protein sequence ID" value="EYB87894.1"/>
    <property type="molecule type" value="Genomic_DNA"/>
</dbReference>
<dbReference type="PROSITE" id="PS50041">
    <property type="entry name" value="C_TYPE_LECTIN_2"/>
    <property type="match status" value="1"/>
</dbReference>
<dbReference type="SMART" id="SM00034">
    <property type="entry name" value="CLECT"/>
    <property type="match status" value="1"/>
</dbReference>
<keyword evidence="3" id="KW-1185">Reference proteome</keyword>
<feature type="domain" description="C-type lectin" evidence="1">
    <location>
        <begin position="60"/>
        <end position="166"/>
    </location>
</feature>
<gene>
    <name evidence="2" type="primary">Acey_s0255.g316</name>
    <name evidence="2" type="ORF">Y032_0255g316</name>
</gene>
<dbReference type="PANTHER" id="PTHR31024">
    <property type="entry name" value="C-TYPE LECTIN"/>
    <property type="match status" value="1"/>
</dbReference>
<sequence length="184" mass="21164">MRPSNSTIRHLEAYAPNGLKRHSPPVKSWLSELQEHKYPSTCINCFCKKLWTQYADGTVKYGECLRIGGIDASWQSAKRACQKLIPGGHLATELDSYKHDFIARMFKDDYRHNPPHMYHIGLSFNKNKGDYFWDQPTNKAPLPLKDSPFRYWKRGYPNIHEKDTCVLAAQTTMTSPEASAFSSH</sequence>
<dbReference type="Pfam" id="PF00059">
    <property type="entry name" value="Lectin_C"/>
    <property type="match status" value="1"/>
</dbReference>
<dbReference type="CDD" id="cd00037">
    <property type="entry name" value="CLECT"/>
    <property type="match status" value="1"/>
</dbReference>
<name>A0A016SC71_9BILA</name>
<evidence type="ECO:0000313" key="3">
    <source>
        <dbReference type="Proteomes" id="UP000024635"/>
    </source>
</evidence>
<dbReference type="InterPro" id="IPR001304">
    <property type="entry name" value="C-type_lectin-like"/>
</dbReference>